<evidence type="ECO:0000256" key="1">
    <source>
        <dbReference type="SAM" id="SignalP"/>
    </source>
</evidence>
<dbReference type="Proteomes" id="UP001302367">
    <property type="component" value="Chromosome 4"/>
</dbReference>
<organism evidence="3 5">
    <name type="scientific">Cercospora beticola</name>
    <name type="common">Sugarbeet leaf spot fungus</name>
    <dbReference type="NCBI Taxonomy" id="122368"/>
    <lineage>
        <taxon>Eukaryota</taxon>
        <taxon>Fungi</taxon>
        <taxon>Dikarya</taxon>
        <taxon>Ascomycota</taxon>
        <taxon>Pezizomycotina</taxon>
        <taxon>Dothideomycetes</taxon>
        <taxon>Dothideomycetidae</taxon>
        <taxon>Mycosphaerellales</taxon>
        <taxon>Mycosphaerellaceae</taxon>
        <taxon>Cercospora</taxon>
    </lineage>
</organism>
<dbReference type="EMBL" id="CP134187">
    <property type="protein sequence ID" value="WPB02049.1"/>
    <property type="molecule type" value="Genomic_DNA"/>
</dbReference>
<evidence type="ECO:0000313" key="5">
    <source>
        <dbReference type="Proteomes" id="UP000230605"/>
    </source>
</evidence>
<sequence length="238" mass="25942">MLSSIIFRNILAILATTSSVTAQALSSSTSFVLWPIITAGELEGRVTNWDIDRRQPLATASGSQTGGYTTDCFNRYVFTSYVGTHCYGSDQCGYRRWSVNATNPDPDCNTLVTLNAYLASMLISGPNEVDELGRRNVGWSNRDCGPEIGTPGFSIDNGGEKGIFHVRYDNPADQNDEFGTFFTCWTDGELYGPRLFYRNAAGTTPKGCAELMLVPRCADDTYAQAPLTSQCYQGGLPA</sequence>
<keyword evidence="6" id="KW-1185">Reference proteome</keyword>
<proteinExistence type="predicted"/>
<reference evidence="4 6" key="2">
    <citation type="submission" date="2023-09" db="EMBL/GenBank/DDBJ databases">
        <title>Complete-Gapless Cercospora beticola genome.</title>
        <authorList>
            <person name="Wyatt N.A."/>
            <person name="Spanner R.E."/>
            <person name="Bolton M.D."/>
        </authorList>
    </citation>
    <scope>NUCLEOTIDE SEQUENCE [LARGE SCALE GENOMIC DNA]</scope>
    <source>
        <strain evidence="4">Cb09-40</strain>
    </source>
</reference>
<protein>
    <recommendedName>
        <fullName evidence="2">DUF7907 domain-containing protein</fullName>
    </recommendedName>
</protein>
<dbReference type="EMBL" id="LKMD01000105">
    <property type="protein sequence ID" value="PIA93425.1"/>
    <property type="molecule type" value="Genomic_DNA"/>
</dbReference>
<dbReference type="Proteomes" id="UP000230605">
    <property type="component" value="Chromosome 4"/>
</dbReference>
<dbReference type="OrthoDB" id="3628044at2759"/>
<dbReference type="InterPro" id="IPR057229">
    <property type="entry name" value="DUF7907"/>
</dbReference>
<gene>
    <name evidence="3" type="ORF">CB0940_04779</name>
    <name evidence="4" type="ORF">RHO25_006683</name>
</gene>
<feature type="signal peptide" evidence="1">
    <location>
        <begin position="1"/>
        <end position="22"/>
    </location>
</feature>
<name>A0A2G5HLN1_CERBT</name>
<keyword evidence="1" id="KW-0732">Signal</keyword>
<evidence type="ECO:0000313" key="3">
    <source>
        <dbReference type="EMBL" id="PIA93425.1"/>
    </source>
</evidence>
<dbReference type="AlphaFoldDB" id="A0A2G5HLN1"/>
<feature type="chain" id="PRO_5013566066" description="DUF7907 domain-containing protein" evidence="1">
    <location>
        <begin position="23"/>
        <end position="238"/>
    </location>
</feature>
<evidence type="ECO:0000259" key="2">
    <source>
        <dbReference type="Pfam" id="PF25484"/>
    </source>
</evidence>
<accession>A0A2G5HLN1</accession>
<reference evidence="3 5" key="1">
    <citation type="submission" date="2015-10" db="EMBL/GenBank/DDBJ databases">
        <title>The cercosporin biosynthetic gene cluster was horizontally transferred to several fungal lineages and shown to be expanded in Cercospora beticola based on microsynteny with recipient genomes.</title>
        <authorList>
            <person name="De Jonge R."/>
            <person name="Ebert M.K."/>
            <person name="Suttle J.C."/>
            <person name="Jurick Ii W.M."/>
            <person name="Secor G.A."/>
            <person name="Thomma B.P."/>
            <person name="Van De Peer Y."/>
            <person name="Bolton M.D."/>
        </authorList>
    </citation>
    <scope>NUCLEOTIDE SEQUENCE [LARGE SCALE GENOMIC DNA]</scope>
    <source>
        <strain evidence="3 5">09-40</strain>
    </source>
</reference>
<evidence type="ECO:0000313" key="6">
    <source>
        <dbReference type="Proteomes" id="UP001302367"/>
    </source>
</evidence>
<feature type="domain" description="DUF7907" evidence="2">
    <location>
        <begin position="136"/>
        <end position="217"/>
    </location>
</feature>
<evidence type="ECO:0000313" key="4">
    <source>
        <dbReference type="EMBL" id="WPB02049.1"/>
    </source>
</evidence>
<dbReference type="Pfam" id="PF25484">
    <property type="entry name" value="DUF7907"/>
    <property type="match status" value="1"/>
</dbReference>